<name>A0A2S2P4V1_SCHGA</name>
<keyword evidence="2" id="KW-0808">Transferase</keyword>
<accession>A0A2S2P4V1</accession>
<keyword evidence="2" id="KW-0548">Nucleotidyltransferase</keyword>
<dbReference type="EMBL" id="GGMR01011785">
    <property type="protein sequence ID" value="MBY24404.1"/>
    <property type="molecule type" value="Transcribed_RNA"/>
</dbReference>
<evidence type="ECO:0000259" key="1">
    <source>
        <dbReference type="PROSITE" id="PS50878"/>
    </source>
</evidence>
<organism evidence="2">
    <name type="scientific">Schizaphis graminum</name>
    <name type="common">Green bug aphid</name>
    <dbReference type="NCBI Taxonomy" id="13262"/>
    <lineage>
        <taxon>Eukaryota</taxon>
        <taxon>Metazoa</taxon>
        <taxon>Ecdysozoa</taxon>
        <taxon>Arthropoda</taxon>
        <taxon>Hexapoda</taxon>
        <taxon>Insecta</taxon>
        <taxon>Pterygota</taxon>
        <taxon>Neoptera</taxon>
        <taxon>Paraneoptera</taxon>
        <taxon>Hemiptera</taxon>
        <taxon>Sternorrhyncha</taxon>
        <taxon>Aphidomorpha</taxon>
        <taxon>Aphidoidea</taxon>
        <taxon>Aphididae</taxon>
        <taxon>Aphidini</taxon>
        <taxon>Schizaphis</taxon>
    </lineage>
</organism>
<dbReference type="CDD" id="cd01650">
    <property type="entry name" value="RT_nLTR_like"/>
    <property type="match status" value="1"/>
</dbReference>
<protein>
    <submittedName>
        <fullName evidence="2">Putative RNA-directed DNA polymerase</fullName>
    </submittedName>
</protein>
<gene>
    <name evidence="2" type="primary">RTase_47</name>
    <name evidence="2" type="ORF">g.164208</name>
</gene>
<dbReference type="AlphaFoldDB" id="A0A2S2P4V1"/>
<dbReference type="InterPro" id="IPR043502">
    <property type="entry name" value="DNA/RNA_pol_sf"/>
</dbReference>
<dbReference type="SUPFAM" id="SSF56672">
    <property type="entry name" value="DNA/RNA polymerases"/>
    <property type="match status" value="1"/>
</dbReference>
<dbReference type="PANTHER" id="PTHR33332">
    <property type="entry name" value="REVERSE TRANSCRIPTASE DOMAIN-CONTAINING PROTEIN"/>
    <property type="match status" value="1"/>
</dbReference>
<proteinExistence type="predicted"/>
<feature type="domain" description="Reverse transcriptase" evidence="1">
    <location>
        <begin position="229"/>
        <end position="495"/>
    </location>
</feature>
<keyword evidence="2" id="KW-0695">RNA-directed DNA polymerase</keyword>
<reference evidence="2" key="1">
    <citation type="submission" date="2018-04" db="EMBL/GenBank/DDBJ databases">
        <title>Transcriptome of Schizaphis graminum biotype I.</title>
        <authorList>
            <person name="Scully E.D."/>
            <person name="Geib S.M."/>
            <person name="Palmer N.A."/>
            <person name="Koch K."/>
            <person name="Bradshaw J."/>
            <person name="Heng-Moss T."/>
            <person name="Sarath G."/>
        </authorList>
    </citation>
    <scope>NUCLEOTIDE SEQUENCE</scope>
</reference>
<dbReference type="PROSITE" id="PS50878">
    <property type="entry name" value="RT_POL"/>
    <property type="match status" value="1"/>
</dbReference>
<dbReference type="GO" id="GO:0003964">
    <property type="term" value="F:RNA-directed DNA polymerase activity"/>
    <property type="evidence" value="ECO:0007669"/>
    <property type="project" value="UniProtKB-KW"/>
</dbReference>
<sequence>MQITNFFNYFNWKSTFLSYSPDDSMSVFLDALHYSILTFVPKITFRPSTFPSWYTKELKELVFAKSRAHAKFKSSQLLSDYKHFSLLRAKFKFISKQCYRNFVSRTESSLLHNPQYFWSFIRKNRSSQSIPSCVSLHGKQSTSLPDTANLFAAYFSSVFTQPSPTPSQTLHPISLFPLPSNAYFSISDVYKCLCSLRNVKSVGPDGIQGDFLYKLRSVLAEPLWLLFRRSIDSGIFPSALKLGSIRPILKSGDSTDVSNYRPITILPHLSKIFETLVLNSIRSPLNNILIDEQHGFRPGRSTITCNLSLHSYIYDSFRDNCQVDVIYTDFSKAFDRVDHNHLMSTLDSIGIGEPLLSWFRSYITNRIQWVTVDSTSSDHFTPSSGVPQGAVLSPLLFALFVNSADSVLQHAKLLIFADDMKIFFRIKSISDCHLLQNDLQRLVAWGESLGLALNIAKCSVMTFSRINAVIEHIYTVNNTALTACNNYVKDLGFTLTRNLCPNMHIQIICCKALKLLGFINRVSSDVHLLSPLKTLFCSLVRPILEYGSVLWDPSTASARSMIERVQRKFLRQAAYKLKIVCPPHNYTPIQRLFSLESLTDRRHSANLTFLSNLLSSKIDSPESLSRVSFNVPSRRTRSSVPFHIPFSSSNYYLNSPIIRLMRIANTDPSFSL</sequence>
<dbReference type="InterPro" id="IPR000477">
    <property type="entry name" value="RT_dom"/>
</dbReference>
<evidence type="ECO:0000313" key="2">
    <source>
        <dbReference type="EMBL" id="MBY24404.1"/>
    </source>
</evidence>
<dbReference type="Pfam" id="PF00078">
    <property type="entry name" value="RVT_1"/>
    <property type="match status" value="1"/>
</dbReference>